<evidence type="ECO:0000313" key="3">
    <source>
        <dbReference type="Proteomes" id="UP000632774"/>
    </source>
</evidence>
<organism evidence="2 3">
    <name type="scientific">Mucilaginibacter boryungensis</name>
    <dbReference type="NCBI Taxonomy" id="768480"/>
    <lineage>
        <taxon>Bacteria</taxon>
        <taxon>Pseudomonadati</taxon>
        <taxon>Bacteroidota</taxon>
        <taxon>Sphingobacteriia</taxon>
        <taxon>Sphingobacteriales</taxon>
        <taxon>Sphingobacteriaceae</taxon>
        <taxon>Mucilaginibacter</taxon>
    </lineage>
</organism>
<name>A0ABR9XJL5_9SPHI</name>
<keyword evidence="1" id="KW-0732">Signal</keyword>
<dbReference type="RefSeq" id="WP_194106861.1">
    <property type="nucleotide sequence ID" value="NZ_JADFFM010000002.1"/>
</dbReference>
<evidence type="ECO:0000256" key="1">
    <source>
        <dbReference type="SAM" id="SignalP"/>
    </source>
</evidence>
<keyword evidence="3" id="KW-1185">Reference proteome</keyword>
<feature type="signal peptide" evidence="1">
    <location>
        <begin position="1"/>
        <end position="17"/>
    </location>
</feature>
<evidence type="ECO:0008006" key="4">
    <source>
        <dbReference type="Google" id="ProtNLM"/>
    </source>
</evidence>
<dbReference type="Proteomes" id="UP000632774">
    <property type="component" value="Unassembled WGS sequence"/>
</dbReference>
<comment type="caution">
    <text evidence="2">The sequence shown here is derived from an EMBL/GenBank/DDBJ whole genome shotgun (WGS) entry which is preliminary data.</text>
</comment>
<protein>
    <recommendedName>
        <fullName evidence="4">Lipoprotein</fullName>
    </recommendedName>
</protein>
<proteinExistence type="predicted"/>
<accession>A0ABR9XJL5</accession>
<reference evidence="2 3" key="1">
    <citation type="submission" date="2020-10" db="EMBL/GenBank/DDBJ databases">
        <title>Mucilaginibacter mali sp. nov., isolated from rhizosphere soil of apple orchard.</title>
        <authorList>
            <person name="Lee J.-S."/>
            <person name="Kim H.S."/>
            <person name="Kim J.-S."/>
        </authorList>
    </citation>
    <scope>NUCLEOTIDE SEQUENCE [LARGE SCALE GENOMIC DNA]</scope>
    <source>
        <strain evidence="2 3">KCTC 23157</strain>
    </source>
</reference>
<evidence type="ECO:0000313" key="2">
    <source>
        <dbReference type="EMBL" id="MBE9667395.1"/>
    </source>
</evidence>
<dbReference type="EMBL" id="JADFFM010000002">
    <property type="protein sequence ID" value="MBE9667395.1"/>
    <property type="molecule type" value="Genomic_DNA"/>
</dbReference>
<gene>
    <name evidence="2" type="ORF">IRJ18_13570</name>
</gene>
<sequence>MKRAIIFFLPFIVMLGAGCLKHSNDADVSFNAPTGTFAGPFMKIHYSPATKKYDTVKANLTLTMDLKTGYKVTGDTATVHAGSFGDFSMDPTYVQFADKTYSSTASLSKVHLSGTYLYSYNGVNFKIEAVVGDTLDYYYNLTKQ</sequence>
<feature type="chain" id="PRO_5047210372" description="Lipoprotein" evidence="1">
    <location>
        <begin position="18"/>
        <end position="144"/>
    </location>
</feature>
<dbReference type="PROSITE" id="PS51257">
    <property type="entry name" value="PROKAR_LIPOPROTEIN"/>
    <property type="match status" value="1"/>
</dbReference>